<keyword evidence="3" id="KW-0732">Signal</keyword>
<keyword evidence="2" id="KW-0812">Transmembrane</keyword>
<dbReference type="Proteomes" id="UP000606003">
    <property type="component" value="Unassembled WGS sequence"/>
</dbReference>
<protein>
    <submittedName>
        <fullName evidence="4">Uncharacterized protein</fullName>
    </submittedName>
</protein>
<evidence type="ECO:0000313" key="4">
    <source>
        <dbReference type="EMBL" id="MBD2722334.1"/>
    </source>
</evidence>
<feature type="chain" id="PRO_5046815018" evidence="3">
    <location>
        <begin position="22"/>
        <end position="108"/>
    </location>
</feature>
<comment type="caution">
    <text evidence="4">The sequence shown here is derived from an EMBL/GenBank/DDBJ whole genome shotgun (WGS) entry which is preliminary data.</text>
</comment>
<keyword evidence="2" id="KW-1133">Transmembrane helix</keyword>
<evidence type="ECO:0000313" key="5">
    <source>
        <dbReference type="Proteomes" id="UP000606003"/>
    </source>
</evidence>
<organism evidence="4 5">
    <name type="scientific">Hymenobacter armeniacus</name>
    <dbReference type="NCBI Taxonomy" id="2771358"/>
    <lineage>
        <taxon>Bacteria</taxon>
        <taxon>Pseudomonadati</taxon>
        <taxon>Bacteroidota</taxon>
        <taxon>Cytophagia</taxon>
        <taxon>Cytophagales</taxon>
        <taxon>Hymenobacteraceae</taxon>
        <taxon>Hymenobacter</taxon>
    </lineage>
</organism>
<evidence type="ECO:0000256" key="1">
    <source>
        <dbReference type="SAM" id="MobiDB-lite"/>
    </source>
</evidence>
<dbReference type="RefSeq" id="WP_190923793.1">
    <property type="nucleotide sequence ID" value="NZ_JACXAC010000003.1"/>
</dbReference>
<accession>A0ABR8JX87</accession>
<reference evidence="4 5" key="1">
    <citation type="submission" date="2020-09" db="EMBL/GenBank/DDBJ databases">
        <authorList>
            <person name="Kim M.K."/>
        </authorList>
    </citation>
    <scope>NUCLEOTIDE SEQUENCE [LARGE SCALE GENOMIC DNA]</scope>
    <source>
        <strain evidence="4 5">BT189</strain>
    </source>
</reference>
<evidence type="ECO:0000256" key="3">
    <source>
        <dbReference type="SAM" id="SignalP"/>
    </source>
</evidence>
<feature type="signal peptide" evidence="3">
    <location>
        <begin position="1"/>
        <end position="21"/>
    </location>
</feature>
<feature type="region of interest" description="Disordered" evidence="1">
    <location>
        <begin position="66"/>
        <end position="85"/>
    </location>
</feature>
<evidence type="ECO:0000256" key="2">
    <source>
        <dbReference type="SAM" id="Phobius"/>
    </source>
</evidence>
<feature type="transmembrane region" description="Helical" evidence="2">
    <location>
        <begin position="34"/>
        <end position="55"/>
    </location>
</feature>
<keyword evidence="2" id="KW-0472">Membrane</keyword>
<gene>
    <name evidence="4" type="ORF">IC234_09360</name>
</gene>
<feature type="compositionally biased region" description="Low complexity" evidence="1">
    <location>
        <begin position="67"/>
        <end position="85"/>
    </location>
</feature>
<name>A0ABR8JX87_9BACT</name>
<keyword evidence="5" id="KW-1185">Reference proteome</keyword>
<sequence>MLTLRSLSLTFLGLLTGFAAAAQSAASGPQGTTVLSWVVWWLAGVVLLMAVMTGASVTSAAQRRYEAQQADAPAPEAAAPASAPAAAPRAAVAEAAPAQVATQEEVYA</sequence>
<proteinExistence type="predicted"/>
<dbReference type="EMBL" id="JACXAC010000003">
    <property type="protein sequence ID" value="MBD2722334.1"/>
    <property type="molecule type" value="Genomic_DNA"/>
</dbReference>